<feature type="compositionally biased region" description="Low complexity" evidence="1">
    <location>
        <begin position="777"/>
        <end position="790"/>
    </location>
</feature>
<feature type="compositionally biased region" description="Acidic residues" evidence="1">
    <location>
        <begin position="274"/>
        <end position="293"/>
    </location>
</feature>
<dbReference type="Proteomes" id="UP000620124">
    <property type="component" value="Unassembled WGS sequence"/>
</dbReference>
<dbReference type="OrthoDB" id="3258279at2759"/>
<feature type="region of interest" description="Disordered" evidence="1">
    <location>
        <begin position="677"/>
        <end position="732"/>
    </location>
</feature>
<feature type="compositionally biased region" description="Polar residues" evidence="1">
    <location>
        <begin position="364"/>
        <end position="374"/>
    </location>
</feature>
<feature type="compositionally biased region" description="Acidic residues" evidence="1">
    <location>
        <begin position="717"/>
        <end position="726"/>
    </location>
</feature>
<dbReference type="PANTHER" id="PTHR35711">
    <property type="entry name" value="EXPRESSED PROTEIN"/>
    <property type="match status" value="1"/>
</dbReference>
<feature type="region of interest" description="Disordered" evidence="1">
    <location>
        <begin position="914"/>
        <end position="937"/>
    </location>
</feature>
<reference evidence="2" key="1">
    <citation type="submission" date="2020-05" db="EMBL/GenBank/DDBJ databases">
        <title>Mycena genomes resolve the evolution of fungal bioluminescence.</title>
        <authorList>
            <person name="Tsai I.J."/>
        </authorList>
    </citation>
    <scope>NUCLEOTIDE SEQUENCE</scope>
    <source>
        <strain evidence="2">CCC161011</strain>
    </source>
</reference>
<feature type="region of interest" description="Disordered" evidence="1">
    <location>
        <begin position="1058"/>
        <end position="1162"/>
    </location>
</feature>
<feature type="region of interest" description="Disordered" evidence="1">
    <location>
        <begin position="954"/>
        <end position="1044"/>
    </location>
</feature>
<feature type="region of interest" description="Disordered" evidence="1">
    <location>
        <begin position="584"/>
        <end position="607"/>
    </location>
</feature>
<feature type="compositionally biased region" description="Low complexity" evidence="1">
    <location>
        <begin position="91"/>
        <end position="133"/>
    </location>
</feature>
<proteinExistence type="predicted"/>
<evidence type="ECO:0000256" key="1">
    <source>
        <dbReference type="SAM" id="MobiDB-lite"/>
    </source>
</evidence>
<evidence type="ECO:0000313" key="3">
    <source>
        <dbReference type="Proteomes" id="UP000620124"/>
    </source>
</evidence>
<feature type="region of interest" description="Disordered" evidence="1">
    <location>
        <begin position="1"/>
        <end position="181"/>
    </location>
</feature>
<feature type="compositionally biased region" description="Acidic residues" evidence="1">
    <location>
        <begin position="968"/>
        <end position="985"/>
    </location>
</feature>
<keyword evidence="3" id="KW-1185">Reference proteome</keyword>
<dbReference type="AlphaFoldDB" id="A0A8H6XXD9"/>
<feature type="compositionally biased region" description="Low complexity" evidence="1">
    <location>
        <begin position="381"/>
        <end position="402"/>
    </location>
</feature>
<feature type="region of interest" description="Disordered" evidence="1">
    <location>
        <begin position="197"/>
        <end position="485"/>
    </location>
</feature>
<feature type="region of interest" description="Disordered" evidence="1">
    <location>
        <begin position="765"/>
        <end position="790"/>
    </location>
</feature>
<organism evidence="2 3">
    <name type="scientific">Mycena venus</name>
    <dbReference type="NCBI Taxonomy" id="2733690"/>
    <lineage>
        <taxon>Eukaryota</taxon>
        <taxon>Fungi</taxon>
        <taxon>Dikarya</taxon>
        <taxon>Basidiomycota</taxon>
        <taxon>Agaricomycotina</taxon>
        <taxon>Agaricomycetes</taxon>
        <taxon>Agaricomycetidae</taxon>
        <taxon>Agaricales</taxon>
        <taxon>Marasmiineae</taxon>
        <taxon>Mycenaceae</taxon>
        <taxon>Mycena</taxon>
    </lineage>
</organism>
<feature type="compositionally biased region" description="Low complexity" evidence="1">
    <location>
        <begin position="413"/>
        <end position="428"/>
    </location>
</feature>
<evidence type="ECO:0000313" key="2">
    <source>
        <dbReference type="EMBL" id="KAF7348479.1"/>
    </source>
</evidence>
<dbReference type="EMBL" id="JACAZI010000011">
    <property type="protein sequence ID" value="KAF7348479.1"/>
    <property type="molecule type" value="Genomic_DNA"/>
</dbReference>
<accession>A0A8H6XXD9</accession>
<gene>
    <name evidence="2" type="ORF">MVEN_01365200</name>
</gene>
<feature type="compositionally biased region" description="Acidic residues" evidence="1">
    <location>
        <begin position="513"/>
        <end position="532"/>
    </location>
</feature>
<feature type="compositionally biased region" description="Polar residues" evidence="1">
    <location>
        <begin position="38"/>
        <end position="82"/>
    </location>
</feature>
<protein>
    <submittedName>
        <fullName evidence="2">Uncharacterized protein</fullName>
    </submittedName>
</protein>
<comment type="caution">
    <text evidence="2">The sequence shown here is derived from an EMBL/GenBank/DDBJ whole genome shotgun (WGS) entry which is preliminary data.</text>
</comment>
<name>A0A8H6XXD9_9AGAR</name>
<sequence length="1211" mass="129419">MDLDVPESFDGPLPASGPFDTSAGGGWDSDDDDEGVLPTTSTTHTRQGLTVEPSFTETTPTHTRPMATQPSSAYAHTRATTVPPTPSFAFTSPLSRTRSLSGSSTSTSTSTSLATPTTHATTPRTNTAATPATEDVVQDATLPTKPDPPTPRTQARMERWGVWGSPWPGRGPLEEGEGSFRMDGRSLRRLAGNASSALAFAPADSDATGGAHQEEEEMQAGAQEEEPQEEDEDEDESADEGVSFLRALREDDARRRAAREGSGAVSPQRAERGGEEEDEEEEEDDREQEEEEAEVRAMSVDPDPESEGEEAEEKEDEAGDGDEDEDEEMPAPAPTPAHAQPHPEPRFVVRTPVPVRPTPPSAFDFTSTNEQAQITPLRIQAAHAHAHAQTPPTRRAPTVPAASSSSFRADSLGQQAQARAQDAEAGAESGRDGQGEGSEARKEQDERRTTPPVLIAVGTRVEVPRTPTRGGAPPQSLGMGRGRRASFIQADPDVDADAEMDDTSTEGVVGGDGDVEGEAGVEGDGDDGGSDEEDAALLGLVKITSADPRAAARAAAILKQHDYDCFTRLRHNGKDKGRRRHSFAGVSKASMPSPLAQKSKTPGLVRTGGMQDIAELRAAYSKGKEREVQEMEVHQKRRESTPAPARVVGERVYFPGSPKPVTTAQLLEEAEREVVASGVTSASPRRVGAGESASVKGESILTHAHRRTSARGVPLPESDDEDDGAEKEEGREWTKADWKALDACFTDERIAVAARLGMVLNLSPAPQPGAPSTPVRTTLASAGSSSNNTSTPAVMMASADAVDLSAVVGRFVKLKGGERVVKQWGEKWDVENLTQRARALQNKQRAGHVAPPTPSATTDVFAGDRRRASMVVPDFTPLGKRAMPPRVSSASRPMSPLVNGINRAMPLSTRAQLPQPVSAGAPFSNLPPTPEPARRRRVPGSLFAPRYSHLLEEAVAVSGGPAPRASEGEMETEESEDVSFAEDQDTGLSEEHSQEQEQEQQQDSSFESSVDDEDAEMVPATPLREREDSQYPATTQPAEPATIGKRVKGFLFSYLPTMAKTAPPPTRRPPTHAGPRLPLPPLELLEKPRGPVTTPARPPLPKTRAPKELVSLQPAPPPKPKSMLPRRAPPKRLVELHHVEPPVEEQPRVPFTRPRTSSGGSVKDLVKNFEALKGANATAKGAEVKRVRSVGDFGGKKPGSAAGAGRPMWRP</sequence>
<feature type="compositionally biased region" description="Acidic residues" evidence="1">
    <location>
        <begin position="214"/>
        <end position="239"/>
    </location>
</feature>
<dbReference type="PANTHER" id="PTHR35711:SF1">
    <property type="entry name" value="ECTODERMAL, ISOFORM F"/>
    <property type="match status" value="1"/>
</dbReference>
<feature type="compositionally biased region" description="Acidic residues" evidence="1">
    <location>
        <begin position="302"/>
        <end position="329"/>
    </location>
</feature>
<feature type="compositionally biased region" description="Basic and acidic residues" evidence="1">
    <location>
        <begin position="247"/>
        <end position="259"/>
    </location>
</feature>
<feature type="compositionally biased region" description="Low complexity" evidence="1">
    <location>
        <begin position="999"/>
        <end position="1008"/>
    </location>
</feature>
<feature type="compositionally biased region" description="Basic and acidic residues" evidence="1">
    <location>
        <begin position="429"/>
        <end position="449"/>
    </location>
</feature>
<feature type="compositionally biased region" description="Basic and acidic residues" evidence="1">
    <location>
        <begin position="1132"/>
        <end position="1147"/>
    </location>
</feature>
<feature type="region of interest" description="Disordered" evidence="1">
    <location>
        <begin position="1190"/>
        <end position="1211"/>
    </location>
</feature>
<feature type="region of interest" description="Disordered" evidence="1">
    <location>
        <begin position="497"/>
        <end position="532"/>
    </location>
</feature>